<dbReference type="PANTHER" id="PTHR43133:SF8">
    <property type="entry name" value="RNA POLYMERASE SIGMA FACTOR HI_1459-RELATED"/>
    <property type="match status" value="1"/>
</dbReference>
<keyword evidence="4" id="KW-0804">Transcription</keyword>
<name>A0ABZ2QDF8_9ACTN</name>
<evidence type="ECO:0000313" key="5">
    <source>
        <dbReference type="EMBL" id="WXK74518.1"/>
    </source>
</evidence>
<sequence>MGSDVGQRLLEHYPDFMAAEPQRLRHTYPALSLAACEDIAQEAFLRVGSKAAAGGLAADTNVVAYLRRAARNLAVDRSREQRTGRRLVLMGGDSLAAVPEQRAFAEEDPRLVLEDLVLPAIEGMPESLRRQVVDLQSRGLSDPEIVARLGIPAVRLHNLRNKAIAHLRSTLAGHIREGHRKKQQHGKKDR</sequence>
<dbReference type="EMBL" id="CP147982">
    <property type="protein sequence ID" value="WXK74518.1"/>
    <property type="molecule type" value="Genomic_DNA"/>
</dbReference>
<dbReference type="RefSeq" id="WP_407284784.1">
    <property type="nucleotide sequence ID" value="NZ_CP147982.1"/>
</dbReference>
<dbReference type="InterPro" id="IPR039425">
    <property type="entry name" value="RNA_pol_sigma-70-like"/>
</dbReference>
<dbReference type="Proteomes" id="UP001626628">
    <property type="component" value="Chromosome"/>
</dbReference>
<dbReference type="PANTHER" id="PTHR43133">
    <property type="entry name" value="RNA POLYMERASE ECF-TYPE SIGMA FACTO"/>
    <property type="match status" value="1"/>
</dbReference>
<keyword evidence="2" id="KW-0731">Sigma factor</keyword>
<keyword evidence="3" id="KW-0238">DNA-binding</keyword>
<accession>A0ABZ2QDF8</accession>
<reference evidence="5 6" key="1">
    <citation type="submission" date="2024-03" db="EMBL/GenBank/DDBJ databases">
        <title>The complete genome of Streptomyces sirii sp.nov.</title>
        <authorList>
            <person name="Zakalyukina Y.V."/>
            <person name="Belik A.R."/>
            <person name="Biryukov M.V."/>
            <person name="Baturina O.A."/>
            <person name="Kabilov M.R."/>
        </authorList>
    </citation>
    <scope>NUCLEOTIDE SEQUENCE [LARGE SCALE GENOMIC DNA]</scope>
    <source>
        <strain evidence="5 6">BP-8</strain>
    </source>
</reference>
<evidence type="ECO:0000256" key="4">
    <source>
        <dbReference type="ARBA" id="ARBA00023163"/>
    </source>
</evidence>
<dbReference type="InterPro" id="IPR013325">
    <property type="entry name" value="RNA_pol_sigma_r2"/>
</dbReference>
<proteinExistence type="predicted"/>
<protein>
    <recommendedName>
        <fullName evidence="7">Sigma-70 family RNA polymerase sigma factor</fullName>
    </recommendedName>
</protein>
<dbReference type="InterPro" id="IPR036388">
    <property type="entry name" value="WH-like_DNA-bd_sf"/>
</dbReference>
<dbReference type="Gene3D" id="1.10.1740.10">
    <property type="match status" value="1"/>
</dbReference>
<dbReference type="Gene3D" id="1.10.10.10">
    <property type="entry name" value="Winged helix-like DNA-binding domain superfamily/Winged helix DNA-binding domain"/>
    <property type="match status" value="1"/>
</dbReference>
<evidence type="ECO:0000256" key="2">
    <source>
        <dbReference type="ARBA" id="ARBA00023082"/>
    </source>
</evidence>
<evidence type="ECO:0000256" key="1">
    <source>
        <dbReference type="ARBA" id="ARBA00023015"/>
    </source>
</evidence>
<evidence type="ECO:0000256" key="3">
    <source>
        <dbReference type="ARBA" id="ARBA00023125"/>
    </source>
</evidence>
<keyword evidence="6" id="KW-1185">Reference proteome</keyword>
<gene>
    <name evidence="5" type="ORF">WAB15_00090</name>
</gene>
<evidence type="ECO:0000313" key="6">
    <source>
        <dbReference type="Proteomes" id="UP001626628"/>
    </source>
</evidence>
<organism evidence="5 6">
    <name type="scientific">Streptomyces sirii</name>
    <dbReference type="NCBI Taxonomy" id="3127701"/>
    <lineage>
        <taxon>Bacteria</taxon>
        <taxon>Bacillati</taxon>
        <taxon>Actinomycetota</taxon>
        <taxon>Actinomycetes</taxon>
        <taxon>Kitasatosporales</taxon>
        <taxon>Streptomycetaceae</taxon>
        <taxon>Streptomyces</taxon>
    </lineage>
</organism>
<dbReference type="SUPFAM" id="SSF88946">
    <property type="entry name" value="Sigma2 domain of RNA polymerase sigma factors"/>
    <property type="match status" value="1"/>
</dbReference>
<keyword evidence="1" id="KW-0805">Transcription regulation</keyword>
<evidence type="ECO:0008006" key="7">
    <source>
        <dbReference type="Google" id="ProtNLM"/>
    </source>
</evidence>